<evidence type="ECO:0000313" key="1">
    <source>
        <dbReference type="EMBL" id="PSL20082.1"/>
    </source>
</evidence>
<name>A0A2P8FED8_9RHOB</name>
<dbReference type="AlphaFoldDB" id="A0A2P8FED8"/>
<dbReference type="OrthoDB" id="9816064at2"/>
<organism evidence="1 2">
    <name type="scientific">Shimia abyssi</name>
    <dbReference type="NCBI Taxonomy" id="1662395"/>
    <lineage>
        <taxon>Bacteria</taxon>
        <taxon>Pseudomonadati</taxon>
        <taxon>Pseudomonadota</taxon>
        <taxon>Alphaproteobacteria</taxon>
        <taxon>Rhodobacterales</taxon>
        <taxon>Roseobacteraceae</taxon>
    </lineage>
</organism>
<accession>A0A2P8FED8</accession>
<dbReference type="PANTHER" id="PTHR40267">
    <property type="entry name" value="BLR3294 PROTEIN"/>
    <property type="match status" value="1"/>
</dbReference>
<dbReference type="Pfam" id="PF17645">
    <property type="entry name" value="Amdase"/>
    <property type="match status" value="1"/>
</dbReference>
<dbReference type="PIRSF" id="PIRSF015736">
    <property type="entry name" value="MI"/>
    <property type="match status" value="1"/>
</dbReference>
<dbReference type="GO" id="GO:0016853">
    <property type="term" value="F:isomerase activity"/>
    <property type="evidence" value="ECO:0007669"/>
    <property type="project" value="UniProtKB-KW"/>
</dbReference>
<sequence>MDIAPFTLTGPIGTTATLGLIVLQFDETLEQDMRCLFPTSDVALYTSRVPSGAEVTPDSLTAMEAAIPAAASLFPPAAPFGAVGYGCTSATTLIGAPRVAELVRSGAGDTAVSDPLTAALAACRALGLTRIGMVTPYIEKVSTPVVQAFEAVGVSVPAMVSFGEAGEERVARIDCASITNAALQVGQDDAIEGVFLSCTNLRTLDVIPKIEAALNKPALSSNQCLAWHMARLSGAPLAASAPGRLFAT</sequence>
<reference evidence="1 2" key="1">
    <citation type="submission" date="2018-03" db="EMBL/GenBank/DDBJ databases">
        <title>Genomic Encyclopedia of Archaeal and Bacterial Type Strains, Phase II (KMG-II): from individual species to whole genera.</title>
        <authorList>
            <person name="Goeker M."/>
        </authorList>
    </citation>
    <scope>NUCLEOTIDE SEQUENCE [LARGE SCALE GENOMIC DNA]</scope>
    <source>
        <strain evidence="1 2">DSM 100673</strain>
    </source>
</reference>
<dbReference type="EMBL" id="PYGJ01000004">
    <property type="protein sequence ID" value="PSL20082.1"/>
    <property type="molecule type" value="Genomic_DNA"/>
</dbReference>
<gene>
    <name evidence="1" type="ORF">CLV88_104142</name>
</gene>
<dbReference type="Gene3D" id="3.40.50.12500">
    <property type="match status" value="1"/>
</dbReference>
<keyword evidence="2" id="KW-1185">Reference proteome</keyword>
<dbReference type="InterPro" id="IPR026286">
    <property type="entry name" value="MaiA/AMDase"/>
</dbReference>
<keyword evidence="1" id="KW-0413">Isomerase</keyword>
<protein>
    <submittedName>
        <fullName evidence="1">Maleate isomerase</fullName>
    </submittedName>
</protein>
<comment type="caution">
    <text evidence="1">The sequence shown here is derived from an EMBL/GenBank/DDBJ whole genome shotgun (WGS) entry which is preliminary data.</text>
</comment>
<dbReference type="InterPro" id="IPR053714">
    <property type="entry name" value="Iso_Racemase_Enz_sf"/>
</dbReference>
<dbReference type="Proteomes" id="UP000240418">
    <property type="component" value="Unassembled WGS sequence"/>
</dbReference>
<dbReference type="RefSeq" id="WP_106608092.1">
    <property type="nucleotide sequence ID" value="NZ_PYGJ01000004.1"/>
</dbReference>
<dbReference type="PANTHER" id="PTHR40267:SF1">
    <property type="entry name" value="BLR3294 PROTEIN"/>
    <property type="match status" value="1"/>
</dbReference>
<evidence type="ECO:0000313" key="2">
    <source>
        <dbReference type="Proteomes" id="UP000240418"/>
    </source>
</evidence>
<proteinExistence type="predicted"/>